<proteinExistence type="predicted"/>
<sequence>MDKRESKMLNTVEEIKIYSDPYRLRILKTFLDFGRPATVKEVADRMGEVPAKVYYHVKKLESIDLVSIDHTEVINGIVAKYYASYSGQIEIKAAEIEPEMRSVYWSNVRRLIAEQFDQTKETFLGRVTGDGDTGRFMQNILYMKPDEAEELFRQVQKLFEPYERKRSDKEVKPYDLFLALGAEKSEPDAQKDSPKKEKEKEKEKDSPS</sequence>
<reference evidence="1" key="1">
    <citation type="submission" date="2024-03" db="EMBL/GenBank/DDBJ databases">
        <title>Whole genome sequecning of epiphytes from Marcgravia umbellata leaves.</title>
        <authorList>
            <person name="Kumar G."/>
            <person name="Savka M.A."/>
        </authorList>
    </citation>
    <scope>NUCLEOTIDE SEQUENCE</scope>
    <source>
        <strain evidence="1">RIT_BL5</strain>
    </source>
</reference>
<dbReference type="Proteomes" id="UP001380953">
    <property type="component" value="Unassembled WGS sequence"/>
</dbReference>
<keyword evidence="2" id="KW-1185">Reference proteome</keyword>
<evidence type="ECO:0000313" key="1">
    <source>
        <dbReference type="EMBL" id="MEJ8307220.1"/>
    </source>
</evidence>
<gene>
    <name evidence="1" type="ORF">WKI47_25195</name>
</gene>
<name>A0ACC6PJR0_9BACL</name>
<accession>A0ACC6PJR0</accession>
<evidence type="ECO:0000313" key="2">
    <source>
        <dbReference type="Proteomes" id="UP001380953"/>
    </source>
</evidence>
<comment type="caution">
    <text evidence="1">The sequence shown here is derived from an EMBL/GenBank/DDBJ whole genome shotgun (WGS) entry which is preliminary data.</text>
</comment>
<dbReference type="EMBL" id="JBBKAR010000061">
    <property type="protein sequence ID" value="MEJ8307220.1"/>
    <property type="molecule type" value="Genomic_DNA"/>
</dbReference>
<organism evidence="1 2">
    <name type="scientific">Saccharibacillus sacchari</name>
    <dbReference type="NCBI Taxonomy" id="456493"/>
    <lineage>
        <taxon>Bacteria</taxon>
        <taxon>Bacillati</taxon>
        <taxon>Bacillota</taxon>
        <taxon>Bacilli</taxon>
        <taxon>Bacillales</taxon>
        <taxon>Paenibacillaceae</taxon>
        <taxon>Saccharibacillus</taxon>
    </lineage>
</organism>
<protein>
    <submittedName>
        <fullName evidence="1">Helix-turn-helix domain-containing protein</fullName>
    </submittedName>
</protein>